<keyword evidence="2" id="KW-1185">Reference proteome</keyword>
<sequence length="107" mass="11629">MTDTLHTLTIYGASDDLLELEGYITEEYNVYSATTLAFTAPNGARVAIVAEFGGYVAIPNGGWALSVCHLDPRWTYPVRLAERPDDSADPAVILEVPEGTTVREIGR</sequence>
<evidence type="ECO:0000313" key="2">
    <source>
        <dbReference type="Proteomes" id="UP001595767"/>
    </source>
</evidence>
<evidence type="ECO:0000313" key="1">
    <source>
        <dbReference type="EMBL" id="MFC4124905.1"/>
    </source>
</evidence>
<name>A0ABV8L2C5_9NOCA</name>
<dbReference type="EMBL" id="JBHSBA010000003">
    <property type="protein sequence ID" value="MFC4124905.1"/>
    <property type="molecule type" value="Genomic_DNA"/>
</dbReference>
<reference evidence="2" key="1">
    <citation type="journal article" date="2019" name="Int. J. Syst. Evol. Microbiol.">
        <title>The Global Catalogue of Microorganisms (GCM) 10K type strain sequencing project: providing services to taxonomists for standard genome sequencing and annotation.</title>
        <authorList>
            <consortium name="The Broad Institute Genomics Platform"/>
            <consortium name="The Broad Institute Genome Sequencing Center for Infectious Disease"/>
            <person name="Wu L."/>
            <person name="Ma J."/>
        </authorList>
    </citation>
    <scope>NUCLEOTIDE SEQUENCE [LARGE SCALE GENOMIC DNA]</scope>
    <source>
        <strain evidence="2">CGMCC 4.7204</strain>
    </source>
</reference>
<accession>A0ABV8L2C5</accession>
<comment type="caution">
    <text evidence="1">The sequence shown here is derived from an EMBL/GenBank/DDBJ whole genome shotgun (WGS) entry which is preliminary data.</text>
</comment>
<dbReference type="RefSeq" id="WP_378547753.1">
    <property type="nucleotide sequence ID" value="NZ_JBHSBA010000003.1"/>
</dbReference>
<proteinExistence type="predicted"/>
<dbReference type="Proteomes" id="UP001595767">
    <property type="component" value="Unassembled WGS sequence"/>
</dbReference>
<gene>
    <name evidence="1" type="ORF">ACFOW8_08200</name>
</gene>
<organism evidence="1 2">
    <name type="scientific">Nocardia rhizosphaerae</name>
    <dbReference type="NCBI Taxonomy" id="1691571"/>
    <lineage>
        <taxon>Bacteria</taxon>
        <taxon>Bacillati</taxon>
        <taxon>Actinomycetota</taxon>
        <taxon>Actinomycetes</taxon>
        <taxon>Mycobacteriales</taxon>
        <taxon>Nocardiaceae</taxon>
        <taxon>Nocardia</taxon>
    </lineage>
</organism>
<protein>
    <submittedName>
        <fullName evidence="1">Uncharacterized protein</fullName>
    </submittedName>
</protein>